<evidence type="ECO:0000313" key="2">
    <source>
        <dbReference type="Proteomes" id="UP000002030"/>
    </source>
</evidence>
<dbReference type="EMBL" id="CP001818">
    <property type="protein sequence ID" value="ACZ18929.1"/>
    <property type="molecule type" value="Genomic_DNA"/>
</dbReference>
<reference evidence="1 2" key="1">
    <citation type="journal article" date="2009" name="Stand. Genomic Sci.">
        <title>Complete genome sequence of Thermanaerovibrio acidaminovorans type strain (Su883).</title>
        <authorList>
            <person name="Chovatia M."/>
            <person name="Sikorski J."/>
            <person name="Schroder M."/>
            <person name="Lapidus A."/>
            <person name="Nolan M."/>
            <person name="Tice H."/>
            <person name="Glavina Del Rio T."/>
            <person name="Copeland A."/>
            <person name="Cheng J.F."/>
            <person name="Lucas S."/>
            <person name="Chen F."/>
            <person name="Bruce D."/>
            <person name="Goodwin L."/>
            <person name="Pitluck S."/>
            <person name="Ivanova N."/>
            <person name="Mavromatis K."/>
            <person name="Ovchinnikova G."/>
            <person name="Pati A."/>
            <person name="Chen A."/>
            <person name="Palaniappan K."/>
            <person name="Land M."/>
            <person name="Hauser L."/>
            <person name="Chang Y.J."/>
            <person name="Jeffries C.D."/>
            <person name="Chain P."/>
            <person name="Saunders E."/>
            <person name="Detter J.C."/>
            <person name="Brettin T."/>
            <person name="Rohde M."/>
            <person name="Goker M."/>
            <person name="Spring S."/>
            <person name="Bristow J."/>
            <person name="Markowitz V."/>
            <person name="Hugenholtz P."/>
            <person name="Kyrpides N.C."/>
            <person name="Klenk H.P."/>
            <person name="Eisen J.A."/>
        </authorList>
    </citation>
    <scope>NUCLEOTIDE SEQUENCE [LARGE SCALE GENOMIC DNA]</scope>
    <source>
        <strain evidence="2">ATCC 49978 / DSM 6589 / Su883</strain>
    </source>
</reference>
<organism evidence="1 2">
    <name type="scientific">Thermanaerovibrio acidaminovorans (strain ATCC 49978 / DSM 6589 / Su883)</name>
    <name type="common">Selenomonas acidaminovorans</name>
    <dbReference type="NCBI Taxonomy" id="525903"/>
    <lineage>
        <taxon>Bacteria</taxon>
        <taxon>Thermotogati</taxon>
        <taxon>Synergistota</taxon>
        <taxon>Synergistia</taxon>
        <taxon>Synergistales</taxon>
        <taxon>Synergistaceae</taxon>
        <taxon>Thermanaerovibrio</taxon>
    </lineage>
</organism>
<protein>
    <submittedName>
        <fullName evidence="1">HPr kinase</fullName>
    </submittedName>
</protein>
<name>D1B9H6_THEAS</name>
<dbReference type="HOGENOM" id="CLU_140224_1_0_0"/>
<keyword evidence="1" id="KW-0808">Transferase</keyword>
<accession>D1B9H6</accession>
<dbReference type="AlphaFoldDB" id="D1B9H6"/>
<dbReference type="InterPro" id="IPR028979">
    <property type="entry name" value="Ser_kin/Pase_Hpr-like_N_sf"/>
</dbReference>
<dbReference type="GO" id="GO:0016301">
    <property type="term" value="F:kinase activity"/>
    <property type="evidence" value="ECO:0007669"/>
    <property type="project" value="UniProtKB-KW"/>
</dbReference>
<proteinExistence type="predicted"/>
<dbReference type="OrthoDB" id="9800356at2"/>
<dbReference type="RefSeq" id="WP_012869445.1">
    <property type="nucleotide sequence ID" value="NC_013522.1"/>
</dbReference>
<keyword evidence="2" id="KW-1185">Reference proteome</keyword>
<dbReference type="STRING" id="525903.Taci_0693"/>
<dbReference type="EnsemblBacteria" id="ACZ18929">
    <property type="protein sequence ID" value="ACZ18929"/>
    <property type="gene ID" value="Taci_0693"/>
</dbReference>
<dbReference type="Proteomes" id="UP000002030">
    <property type="component" value="Chromosome"/>
</dbReference>
<dbReference type="Gene3D" id="3.40.1390.20">
    <property type="entry name" value="HprK N-terminal domain-like"/>
    <property type="match status" value="1"/>
</dbReference>
<evidence type="ECO:0000313" key="1">
    <source>
        <dbReference type="EMBL" id="ACZ18929.1"/>
    </source>
</evidence>
<gene>
    <name evidence="1" type="ordered locus">Taci_0693</name>
</gene>
<dbReference type="KEGG" id="tai:Taci_0693"/>
<sequence length="111" mass="11989">MKVKELIDHLDCRLHAEGRPDEDVYRGVAGDLLSHVMGAAPEGSCWVTIQTHVNVAAVAVLKEMPLVILASDREPAPDLVERCLKEGICLVSTPLSIFEVCSRLGNLGIEG</sequence>
<dbReference type="eggNOG" id="COG4109">
    <property type="taxonomic scope" value="Bacteria"/>
</dbReference>
<dbReference type="SUPFAM" id="SSF75138">
    <property type="entry name" value="HprK N-terminal domain-like"/>
    <property type="match status" value="1"/>
</dbReference>
<keyword evidence="1" id="KW-0418">Kinase</keyword>